<sequence length="663" mass="72873">MNNPTPLRWGVIGPGNIARKFAEGLAGTDTGVLHSAASRDIKRAETFLNEFGGGKAYGDYQSLLDDSEVDAVYIATPHPFHAEWAIKAAKAGKHILCEKPVTLNFGETMAVIDAAEVAGVFFMEAFMYRCHPQTAKVAELVRDGAIGEIRHIDASFGFDGGSRPEGRHQANALGGGGILDVGCYPISMLRLIAGAAHGKPFLEPIQVKGCGHLDEVTGVDTWASAVLKFEGDIVGVASTGLRLRYDNTVIIRGSEGKITVTSPWFCSGEIIIEKNGQDPEVIKSDDSRQLYAYEVEAVANHLAAGQAPSPAMSWDDTMGNMKVLDQWRAEIGFAYDQEKSDGSLPVVHGGKLGKRGDSIPTDTIPGLDKPVSRLVMGCDNQRALPLGAAMFDDYFERGGNVFDNGTIYRGFSLNPSIIGQWMKHRGVREDCVLLDKGAHTPWCWPGSMRQEMQNALTAHQTDYIDIYMMHRDNPEVPVGEFIDVINGMVEEGMIRVYGFSNWSQERLVEAITYAEKNGLAKPVCLSNQFSLAEMVNPLWKGCISSSTKEYRKWLTDNNFALMPWSSQAHGFFTDRSGPKKLDIRLMVHGFYSDENFERKKRAEKLAADKGVLPLNIALSYVTSQPFPTFPLIGPRSIKETRTSLPGIDIKLTPEELAWLNLES</sequence>
<dbReference type="AlphaFoldDB" id="A0AAQ3LBX1"/>
<accession>A0AAQ3LBX1</accession>
<dbReference type="SUPFAM" id="SSF55347">
    <property type="entry name" value="Glyceraldehyde-3-phosphate dehydrogenase-like, C-terminal domain"/>
    <property type="match status" value="1"/>
</dbReference>
<dbReference type="Pfam" id="PF00248">
    <property type="entry name" value="Aldo_ket_red"/>
    <property type="match status" value="1"/>
</dbReference>
<dbReference type="Gene3D" id="3.30.360.10">
    <property type="entry name" value="Dihydrodipicolinate Reductase, domain 2"/>
    <property type="match status" value="1"/>
</dbReference>
<dbReference type="GO" id="GO:0016491">
    <property type="term" value="F:oxidoreductase activity"/>
    <property type="evidence" value="ECO:0007669"/>
    <property type="project" value="UniProtKB-KW"/>
</dbReference>
<evidence type="ECO:0000256" key="2">
    <source>
        <dbReference type="ARBA" id="ARBA00023002"/>
    </source>
</evidence>
<dbReference type="SUPFAM" id="SSF51430">
    <property type="entry name" value="NAD(P)-linked oxidoreductase"/>
    <property type="match status" value="1"/>
</dbReference>
<keyword evidence="2" id="KW-0560">Oxidoreductase</keyword>
<evidence type="ECO:0000259" key="5">
    <source>
        <dbReference type="Pfam" id="PF22725"/>
    </source>
</evidence>
<evidence type="ECO:0000259" key="3">
    <source>
        <dbReference type="Pfam" id="PF00248"/>
    </source>
</evidence>
<feature type="domain" description="GFO/IDH/MocA-like oxidoreductase" evidence="5">
    <location>
        <begin position="135"/>
        <end position="258"/>
    </location>
</feature>
<keyword evidence="7" id="KW-1185">Reference proteome</keyword>
<dbReference type="InterPro" id="IPR055170">
    <property type="entry name" value="GFO_IDH_MocA-like_dom"/>
</dbReference>
<dbReference type="InterPro" id="IPR023210">
    <property type="entry name" value="NADP_OxRdtase_dom"/>
</dbReference>
<protein>
    <submittedName>
        <fullName evidence="6">Aldo/keto reductase</fullName>
    </submittedName>
</protein>
<dbReference type="RefSeq" id="WP_317832790.1">
    <property type="nucleotide sequence ID" value="NZ_CP136920.1"/>
</dbReference>
<dbReference type="Pfam" id="PF01408">
    <property type="entry name" value="GFO_IDH_MocA"/>
    <property type="match status" value="1"/>
</dbReference>
<dbReference type="InterPro" id="IPR036291">
    <property type="entry name" value="NAD(P)-bd_dom_sf"/>
</dbReference>
<dbReference type="KEGG" id="puo:RZN69_18740"/>
<reference evidence="6 7" key="1">
    <citation type="submission" date="2023-10" db="EMBL/GenBank/DDBJ databases">
        <title>Rubellicoccus peritrichatus gen. nov., sp. nov., isolated from an algae of coral reef tank.</title>
        <authorList>
            <person name="Luo J."/>
        </authorList>
    </citation>
    <scope>NUCLEOTIDE SEQUENCE [LARGE SCALE GENOMIC DNA]</scope>
    <source>
        <strain evidence="6 7">CR14</strain>
    </source>
</reference>
<feature type="domain" description="NADP-dependent oxidoreductase" evidence="3">
    <location>
        <begin position="389"/>
        <end position="657"/>
    </location>
</feature>
<dbReference type="Gene3D" id="3.20.20.100">
    <property type="entry name" value="NADP-dependent oxidoreductase domain"/>
    <property type="match status" value="1"/>
</dbReference>
<dbReference type="Gene3D" id="3.40.50.720">
    <property type="entry name" value="NAD(P)-binding Rossmann-like Domain"/>
    <property type="match status" value="1"/>
</dbReference>
<comment type="similarity">
    <text evidence="1">Belongs to the Gfo/Idh/MocA family.</text>
</comment>
<evidence type="ECO:0000256" key="1">
    <source>
        <dbReference type="ARBA" id="ARBA00010928"/>
    </source>
</evidence>
<dbReference type="GO" id="GO:0000166">
    <property type="term" value="F:nucleotide binding"/>
    <property type="evidence" value="ECO:0007669"/>
    <property type="project" value="InterPro"/>
</dbReference>
<evidence type="ECO:0000259" key="4">
    <source>
        <dbReference type="Pfam" id="PF01408"/>
    </source>
</evidence>
<dbReference type="InterPro" id="IPR000683">
    <property type="entry name" value="Gfo/Idh/MocA-like_OxRdtase_N"/>
</dbReference>
<dbReference type="CDD" id="cd19082">
    <property type="entry name" value="AKR_AKR10A1_2"/>
    <property type="match status" value="1"/>
</dbReference>
<dbReference type="InterPro" id="IPR036812">
    <property type="entry name" value="NAD(P)_OxRdtase_dom_sf"/>
</dbReference>
<dbReference type="InterPro" id="IPR050984">
    <property type="entry name" value="Gfo/Idh/MocA_domain"/>
</dbReference>
<evidence type="ECO:0000313" key="6">
    <source>
        <dbReference type="EMBL" id="WOO40663.1"/>
    </source>
</evidence>
<proteinExistence type="inferred from homology"/>
<dbReference type="PANTHER" id="PTHR22604">
    <property type="entry name" value="OXIDOREDUCTASES"/>
    <property type="match status" value="1"/>
</dbReference>
<organism evidence="6 7">
    <name type="scientific">Rubellicoccus peritrichatus</name>
    <dbReference type="NCBI Taxonomy" id="3080537"/>
    <lineage>
        <taxon>Bacteria</taxon>
        <taxon>Pseudomonadati</taxon>
        <taxon>Verrucomicrobiota</taxon>
        <taxon>Opitutia</taxon>
        <taxon>Puniceicoccales</taxon>
        <taxon>Cerasicoccaceae</taxon>
        <taxon>Rubellicoccus</taxon>
    </lineage>
</organism>
<feature type="domain" description="Gfo/Idh/MocA-like oxidoreductase N-terminal" evidence="4">
    <location>
        <begin position="7"/>
        <end position="124"/>
    </location>
</feature>
<dbReference type="PANTHER" id="PTHR22604:SF105">
    <property type="entry name" value="TRANS-1,2-DIHYDROBENZENE-1,2-DIOL DEHYDROGENASE"/>
    <property type="match status" value="1"/>
</dbReference>
<name>A0AAQ3LBX1_9BACT</name>
<dbReference type="EMBL" id="CP136920">
    <property type="protein sequence ID" value="WOO40663.1"/>
    <property type="molecule type" value="Genomic_DNA"/>
</dbReference>
<gene>
    <name evidence="6" type="ORF">RZN69_18740</name>
</gene>
<dbReference type="Pfam" id="PF22725">
    <property type="entry name" value="GFO_IDH_MocA_C3"/>
    <property type="match status" value="1"/>
</dbReference>
<dbReference type="SUPFAM" id="SSF51735">
    <property type="entry name" value="NAD(P)-binding Rossmann-fold domains"/>
    <property type="match status" value="1"/>
</dbReference>
<evidence type="ECO:0000313" key="7">
    <source>
        <dbReference type="Proteomes" id="UP001304300"/>
    </source>
</evidence>
<dbReference type="Proteomes" id="UP001304300">
    <property type="component" value="Chromosome"/>
</dbReference>